<evidence type="ECO:0000256" key="5">
    <source>
        <dbReference type="SAM" id="MobiDB-lite"/>
    </source>
</evidence>
<dbReference type="PROSITE" id="PS50075">
    <property type="entry name" value="CARRIER"/>
    <property type="match status" value="4"/>
</dbReference>
<reference evidence="7" key="2">
    <citation type="journal article" date="2023" name="IMA Fungus">
        <title>Comparative genomic study of the Penicillium genus elucidates a diverse pangenome and 15 lateral gene transfer events.</title>
        <authorList>
            <person name="Petersen C."/>
            <person name="Sorensen T."/>
            <person name="Nielsen M.R."/>
            <person name="Sondergaard T.E."/>
            <person name="Sorensen J.L."/>
            <person name="Fitzpatrick D.A."/>
            <person name="Frisvad J.C."/>
            <person name="Nielsen K.L."/>
        </authorList>
    </citation>
    <scope>NUCLEOTIDE SEQUENCE</scope>
    <source>
        <strain evidence="7">IBT 15544</strain>
    </source>
</reference>
<feature type="domain" description="Carrier" evidence="6">
    <location>
        <begin position="2847"/>
        <end position="2923"/>
    </location>
</feature>
<evidence type="ECO:0000313" key="7">
    <source>
        <dbReference type="EMBL" id="KAJ5216558.1"/>
    </source>
</evidence>
<keyword evidence="8" id="KW-1185">Reference proteome</keyword>
<dbReference type="Pfam" id="PF00550">
    <property type="entry name" value="PP-binding"/>
    <property type="match status" value="4"/>
</dbReference>
<dbReference type="InterPro" id="IPR023213">
    <property type="entry name" value="CAT-like_dom_sf"/>
</dbReference>
<dbReference type="CDD" id="cd05918">
    <property type="entry name" value="A_NRPS_SidN3_like"/>
    <property type="match status" value="4"/>
</dbReference>
<comment type="caution">
    <text evidence="7">The sequence shown here is derived from an EMBL/GenBank/DDBJ whole genome shotgun (WGS) entry which is preliminary data.</text>
</comment>
<dbReference type="FunFam" id="3.30.559.30:FF:000003">
    <property type="entry name" value="Nonribosomal peptide synthase SidD"/>
    <property type="match status" value="2"/>
</dbReference>
<evidence type="ECO:0000256" key="4">
    <source>
        <dbReference type="ARBA" id="ARBA00029454"/>
    </source>
</evidence>
<dbReference type="Pfam" id="PF00668">
    <property type="entry name" value="Condensation"/>
    <property type="match status" value="4"/>
</dbReference>
<dbReference type="Proteomes" id="UP001150904">
    <property type="component" value="Unassembled WGS sequence"/>
</dbReference>
<reference evidence="7" key="1">
    <citation type="submission" date="2022-12" db="EMBL/GenBank/DDBJ databases">
        <authorList>
            <person name="Petersen C."/>
        </authorList>
    </citation>
    <scope>NUCLEOTIDE SEQUENCE</scope>
    <source>
        <strain evidence="7">IBT 15544</strain>
    </source>
</reference>
<accession>A0A9W9TBE2</accession>
<keyword evidence="2" id="KW-0597">Phosphoprotein</keyword>
<dbReference type="Gene3D" id="3.30.559.10">
    <property type="entry name" value="Chloramphenicol acetyltransferase-like domain"/>
    <property type="match status" value="4"/>
</dbReference>
<dbReference type="PROSITE" id="PS00455">
    <property type="entry name" value="AMP_BINDING"/>
    <property type="match status" value="2"/>
</dbReference>
<dbReference type="GeneID" id="83177328"/>
<dbReference type="InterPro" id="IPR006162">
    <property type="entry name" value="Ppantetheine_attach_site"/>
</dbReference>
<dbReference type="InterPro" id="IPR010071">
    <property type="entry name" value="AA_adenyl_dom"/>
</dbReference>
<dbReference type="PANTHER" id="PTHR45527">
    <property type="entry name" value="NONRIBOSOMAL PEPTIDE SYNTHETASE"/>
    <property type="match status" value="1"/>
</dbReference>
<dbReference type="NCBIfam" id="NF003417">
    <property type="entry name" value="PRK04813.1"/>
    <property type="match status" value="5"/>
</dbReference>
<evidence type="ECO:0000313" key="8">
    <source>
        <dbReference type="Proteomes" id="UP001150904"/>
    </source>
</evidence>
<dbReference type="SUPFAM" id="SSF52777">
    <property type="entry name" value="CoA-dependent acyltransferases"/>
    <property type="match status" value="8"/>
</dbReference>
<dbReference type="GO" id="GO:0005737">
    <property type="term" value="C:cytoplasm"/>
    <property type="evidence" value="ECO:0007669"/>
    <property type="project" value="TreeGrafter"/>
</dbReference>
<keyword evidence="1" id="KW-0596">Phosphopantetheine</keyword>
<evidence type="ECO:0000256" key="3">
    <source>
        <dbReference type="ARBA" id="ARBA00022598"/>
    </source>
</evidence>
<comment type="similarity">
    <text evidence="4">Belongs to the NRP synthetase family.</text>
</comment>
<dbReference type="GO" id="GO:0043041">
    <property type="term" value="P:amino acid activation for nonribosomal peptide biosynthetic process"/>
    <property type="evidence" value="ECO:0007669"/>
    <property type="project" value="TreeGrafter"/>
</dbReference>
<dbReference type="InterPro" id="IPR036736">
    <property type="entry name" value="ACP-like_sf"/>
</dbReference>
<evidence type="ECO:0000256" key="2">
    <source>
        <dbReference type="ARBA" id="ARBA00022553"/>
    </source>
</evidence>
<dbReference type="CDD" id="cd19545">
    <property type="entry name" value="FUM14_C_NRPS-like"/>
    <property type="match status" value="3"/>
</dbReference>
<dbReference type="InterPro" id="IPR042099">
    <property type="entry name" value="ANL_N_sf"/>
</dbReference>
<dbReference type="EMBL" id="JAPQKR010000005">
    <property type="protein sequence ID" value="KAJ5216558.1"/>
    <property type="molecule type" value="Genomic_DNA"/>
</dbReference>
<dbReference type="Gene3D" id="2.30.38.10">
    <property type="entry name" value="Luciferase, Domain 3"/>
    <property type="match status" value="3"/>
</dbReference>
<dbReference type="InterPro" id="IPR000873">
    <property type="entry name" value="AMP-dep_synth/lig_dom"/>
</dbReference>
<dbReference type="SUPFAM" id="SSF56801">
    <property type="entry name" value="Acetyl-CoA synthetase-like"/>
    <property type="match status" value="4"/>
</dbReference>
<dbReference type="GO" id="GO:0031177">
    <property type="term" value="F:phosphopantetheine binding"/>
    <property type="evidence" value="ECO:0007669"/>
    <property type="project" value="InterPro"/>
</dbReference>
<dbReference type="OrthoDB" id="416786at2759"/>
<dbReference type="GO" id="GO:0044550">
    <property type="term" value="P:secondary metabolite biosynthetic process"/>
    <property type="evidence" value="ECO:0007669"/>
    <property type="project" value="TreeGrafter"/>
</dbReference>
<dbReference type="InterPro" id="IPR009081">
    <property type="entry name" value="PP-bd_ACP"/>
</dbReference>
<dbReference type="NCBIfam" id="TIGR01733">
    <property type="entry name" value="AA-adenyl-dom"/>
    <property type="match status" value="3"/>
</dbReference>
<organism evidence="7 8">
    <name type="scientific">Penicillium cinerascens</name>
    <dbReference type="NCBI Taxonomy" id="70096"/>
    <lineage>
        <taxon>Eukaryota</taxon>
        <taxon>Fungi</taxon>
        <taxon>Dikarya</taxon>
        <taxon>Ascomycota</taxon>
        <taxon>Pezizomycotina</taxon>
        <taxon>Eurotiomycetes</taxon>
        <taxon>Eurotiomycetidae</taxon>
        <taxon>Eurotiales</taxon>
        <taxon>Aspergillaceae</taxon>
        <taxon>Penicillium</taxon>
    </lineage>
</organism>
<evidence type="ECO:0000259" key="6">
    <source>
        <dbReference type="PROSITE" id="PS50075"/>
    </source>
</evidence>
<dbReference type="Pfam" id="PF00501">
    <property type="entry name" value="AMP-binding"/>
    <property type="match status" value="4"/>
</dbReference>
<dbReference type="Gene3D" id="3.40.50.980">
    <property type="match status" value="6"/>
</dbReference>
<dbReference type="FunFam" id="3.30.300.30:FF:000015">
    <property type="entry name" value="Nonribosomal peptide synthase SidD"/>
    <property type="match status" value="4"/>
</dbReference>
<dbReference type="InterPro" id="IPR020845">
    <property type="entry name" value="AMP-binding_CS"/>
</dbReference>
<dbReference type="SUPFAM" id="SSF47336">
    <property type="entry name" value="ACP-like"/>
    <property type="match status" value="4"/>
</dbReference>
<protein>
    <recommendedName>
        <fullName evidence="6">Carrier domain-containing protein</fullName>
    </recommendedName>
</protein>
<dbReference type="PROSITE" id="PS00012">
    <property type="entry name" value="PHOSPHOPANTETHEINE"/>
    <property type="match status" value="4"/>
</dbReference>
<dbReference type="InterPro" id="IPR001242">
    <property type="entry name" value="Condensation_dom"/>
</dbReference>
<feature type="domain" description="Carrier" evidence="6">
    <location>
        <begin position="688"/>
        <end position="762"/>
    </location>
</feature>
<dbReference type="Gene3D" id="3.40.50.12780">
    <property type="entry name" value="N-terminal domain of ligase-like"/>
    <property type="match status" value="1"/>
</dbReference>
<evidence type="ECO:0000256" key="1">
    <source>
        <dbReference type="ARBA" id="ARBA00022450"/>
    </source>
</evidence>
<dbReference type="FunFam" id="3.40.50.12780:FF:000014">
    <property type="entry name" value="Nonribosomal peptide synthetase 1"/>
    <property type="match status" value="2"/>
</dbReference>
<dbReference type="Gene3D" id="3.30.300.30">
    <property type="match status" value="4"/>
</dbReference>
<dbReference type="FunFam" id="1.10.1200.10:FF:000005">
    <property type="entry name" value="Nonribosomal peptide synthetase 1"/>
    <property type="match status" value="2"/>
</dbReference>
<dbReference type="PANTHER" id="PTHR45527:SF3">
    <property type="entry name" value="SIDEROPHORE SYNTHETASE (EUROFUNG)"/>
    <property type="match status" value="1"/>
</dbReference>
<dbReference type="Gene3D" id="3.30.559.30">
    <property type="entry name" value="Nonribosomal peptide synthetase, condensation domain"/>
    <property type="match status" value="4"/>
</dbReference>
<dbReference type="SMART" id="SM00823">
    <property type="entry name" value="PKS_PP"/>
    <property type="match status" value="4"/>
</dbReference>
<proteinExistence type="inferred from homology"/>
<feature type="domain" description="Carrier" evidence="6">
    <location>
        <begin position="3925"/>
        <end position="3999"/>
    </location>
</feature>
<dbReference type="InterPro" id="IPR020806">
    <property type="entry name" value="PKS_PP-bd"/>
</dbReference>
<sequence>MDPSNKEDGIEPLYLEQCMFPFLNTSFEGSKGSEELISIHLEDKLIEFCERNRVTLSQIFQVAWIVHCSESIKVIVEVRGDHGTCSAGLRYSECLLNEEQAMNVASLLQHVLSCLIKVRAWQDMELASPRSMDQLSKWNSSLPNRVDACVHWSILDRCKTQPKSTAVCAWDGELSFADLDSLSSSVAQHLIQCGVGPEKFVAVYFEKSRWTTIALLAVMRAGGAFLMLDPSLPQVRLQGMCSLLSIEVALAPGHLAIAAAKLASRVIVIDDENIQRLQSPLHSTNSSSSIVQPQNALYAVYTSGSTGTPKCIVISHASYCSSHRHFTNALRLDSNTRHLQFASYTFDVSVLDHLSILMAGGCICTPSETDRQFETAKAINDFRVNSLMLTPAVARILSPTCIPTVRTLMLIGETVLPSDLGTWYGHVRLLNVYGPAECTVLTTTHVFENDTDSRIIGSSTVANCWIVDRDNIQKLAPVGAIGELLIEGPIVGRGYVDNEVQTRLHFIPPPQWRLSFPGADPDGTIYCTGDLVQYVADGLIRYIGRKDSQVKLHGQRLELGEVEHHIRKALLGTGYGVVADLIRPRDNVKGPLLAGFIQGFIPQKPEGPSAHDLFATPCNEFRHLAEHIQEHLSEHLPRYMIPAVMIPLKRIPRNSSGKADKRLLRDAASEFTRSELDDFISVQTDRKLPSSAEEKKLCQVVEKVLGVKMVGLNDNFFSLGGDSLQAMQLVRAISEVGLDLSGADVLKSTALADLATKVRPKRRRSETIHPFALVRPISSQKSVLRTVQKACNLASVDEIEDIYPCTPLQEAMVALSAKRSVVTYVTRFVSRLPPNINLGRLQKAWDAVYTKIPILRTRIVHSEQSAWQVVVSTSIAWRREETLDTYVQQDTGKSFQPGDPLIRLGIVSAGSIDYFIFTIHHALYDGFSLPRILRAIDCAYLGQTIPRWEPFNKFVMYLASLDYQKAETFWRAELAGFSGVLFPSPSSVDHHPIDMMTKTQSASLHVPSAVAVTMTTAIQFAWALTLAQYADSDDIVFGVTLSGRNAAVDGIDEIMGPTLTTLPLRVKLDGRMKAGDALRKLQQDRAATLPFEHFGLSRIASLGGGAALACRFQSLLIVQPNSNDMAPSTIFGSQVDQSPVEIVDNYILMLEVKLNKGNSTLLEATFDPAVVDELMVEGILRQFVHNMNEITNHPEISLQEMVPINTEDFQTIRAWNLHLPSEVDICIHEYIRQFSETNPTAPAVAAWDGKLSYEELEVFSDNLAAHVQELGVTRNAYVGIYLGRSMWTVVSMLGVMKAGATFLLLDVSLPLSRLRQQCQDTRPVLVISSDEHMANASSLDLRVLNIAEHRKGWQEIRHICSTFVTPADPVYIVFTSGSTGRPKGVVIEHRAFLTSAIKNGSEQGVDSTSRVIQLSSFTFDASIADILYPLIHGGCVCMPTDIDARNNIENAFNEFDVNWASCTPSLARVLDPSKMPTLRTLVLGGEALKMQDVHMWAGRIRLVNSYGPAECSVDSIVQPDVTGQSDPRNIGRGVAVVPWILSSRKSKHLAPIGAVGELVLEGPTLARCYLNDPKSTASSFIEYPEWLSRLRSGRPGRLYCTGDMVQYSPQRDGSLCYIGRRDNQVKLHGQRLELGEVEQHLMNCLPDTREIVVDLITPLDGGTHPVLAAFMVPAAASADQLDKQQSSSLSPSNGTTRLSNHDLWTRASDGFHEQIRSTQTLLRSRIPGYMIPTVFLTLESMPLTLSGKIDRRRLKEESAKLSRKTLRDLTPSTSSEDGPLGQVETILRTAVAAILKLPVTEVGMQDNFVHLGGDSISAIRLVSTLKESGLAILGAEILSCPSLRAMVNVLRPNTDKQATTHLPFSLLPDSSRFSILHIAANQCNVDSSYIEDIYPVSPMQEALLALTLRQPHAYIAQLVWDIPEGTEICRLRTAWEAVFRANPILRTRFVNHGYTLYQTVLCCPFEWSQDAEPLEVCLGGTLAKIAISNVDQRCQLRLLIHHALYDGLSLPLLLQQVEAAYGGALLPTRPFAPFVAYTIGLDHTASQRFWESEFKDLTPGTAFPSRADPTAMSSRMSSSHTAHFNDQKTSKFTMPTMIHLAFSILLGQYILSEDVIYGLTLSGRNTPIANIENISGPTITTIPFRVQLSLNSTICNSLKSIQEHLSNVIPFEQTGLQRIRSFNSETEAACNFQTQLVIQTTHEASHEAQSPVFQEPPIQSDEYSKFASCPFLLICTVHPGERNVDLTCNFDTSQVTYDQSVALLRQLDHILQQIYHDQNQKVSELEILSPHDWDRIKSRNAIVPEREGQLVHNNVFANCQFRPNKIAIDSWDGKFSYKDLETYAMQYAGIIYRMHPGKGHTVAVCMEKSRWTIVAILAVLQAGCTCVLIDPSHPSDRINSLLIDASATILLVSDVTRAAVELSSSQIIVVSQSMPVTPPQSPINFCEPDSRDPAFIFFTSGSTGKPKAIVLSHSAVSTGIRDLHLPMRLDQARKVLHFASYAFDASIWEIFACLSSGLCLCIPADTERASNLTGFIQCHGIDWAFLTPSATILLQPENVQCLETLVIGGEPLSTTVYEKWADRLSLINAYGPAECTFVVAAGQLPTKGWTRGTIGPVINGLGWITSPSQPSKLAAWGAIGEFLVEGPTLATEYMNDTEKTAAAFIPGPPWLSHLRGNDQSRLYRTGDLVRYTDDGMIQFIGRRDRQVKVNGQRIELADIETHLIRSFQPGTTVAVELIQPKLSSSAASPRLCAFICLGLDSTPRPNNPRQGVLAEVSEEFRDLARASVTRISAELPPYMVPNIYIPLDHMPVTPTGKLDRLLLRDLATTNDLGSMMMMTDSPTETRLPSTQMEHLIASLWSDILGLQLDTIRTGDSFFHSGGDSVMAMKLSSEIHQRGLILTVADIFTHPRLSEMAGIARVSALQSGTGKTIRPFDLIPITAKDSVLETAAQRCSVDLAHIEDVCPCTSLQEGITFLSMKRPGAFMGSFTYTLALDIDVSRFRSAWQAVLKANSILRSRIIHTDALLQVVVRYEEVWDIVEDIGEYVASFSQQGFSLGQPLLRLAQTKPISGRNVKFGFVIHHALYDGWSLPFVLNQVEKAYGGQTLPESSFRSFVGHILTAHSTETQDFWKSQLQNFDGHMFPSLPTPDFDPIVNSTVQGTVLTQKVPGFTTANVIQLAWALTLADYTGSEDTIYGLTVSGREVDVPGIDLFTGPTIATVPFRFHTRKNETIINELSRQQVQYVSMHSYEHFGLQNIRQLGGDVSAACSFQNLLLIQPSAKSVASNRAIWTEDEQPRVPENFGSYALEVTCELSAADISITMDFDSRVLTLERAHRMMSHFTHKIGQIQSEPMSKISSLSSLSPEDHKKIMQLNGSLPDPVNGCVHDGIMQKCAEMPDALAVCAWDGQFTYGELEKLSTHLAAHLQALGVKPEILVPILSEKSCWTAIAIMGVIKAGGAVLLLDPKVPEERMRHILRSIGAKLIISSTRYLSVAVTLAPAAMPVGPDHSPGNCDQGASCVSAVTPQNALYAIFTSGSTGRPKGIIIEHAAFLTSGRAQFRPLYLDSQSRTLQFASHMFDVSIADYLWTFLVGGCLCIASEEALQNDLTGAVNQFHVNRIELTPSLARVLHPDSMPTLKTVILGGEAMSQDDIRQWTGKVRLVNGYGPAEASVSCIVANVDAKSDPSRIGRTYGAIPWIVDPNDHERLLPIGASGELLLEGPILARGYLNDAEKTAAAFIEPPQWLRSLRPTSRLYKTGDLVQYGADGAIHFRGRKDTQVKIRGQRVELGEIEHEIRNCIKADVVVEMVLPAYRKSDPLLMAFVHYQESVEMEGGTSQPAPESSIELFDCVNDQHRLRAQESTEAVRKRLPSYMVPPIFIPLVRMPVSTSGKADRRLLRQQAALLSREKLEAYMTRKEIQQPPKTPVEQTLHRIVADVLRLDDGSGFGMEDNFFSIGGDSIIAIQLVSKASKAGFTFRVTDLFRTPKLSDLAKLTADSEMEIKSSTVSFSRYLGFVNDKDMIDKIWSSRPAALQKENIDEIYPVPESVERMWYQPPEYWCINFEGPVDYDKLQQACTALVERHSVLRTVVVPFQDSLVQIVLSQIDTCIHNQGLRPTLESFGKEVRCRENVVAPTIEYPVTQFSFSHNDQGKGILIVRLSHGQFDGYSLAILWQDLKSLYEGSSLPEPGNMTEHIKHWVMGQRGESFNFWKNVLDGAGVSRIDNGSFGHENQAPSERSTHGTVTATRYIRLGNALPQSFTQATLGKAAWAFLLWKLSGKYSVVFAQTVNGRSQSSTDVPQPVGMCLNHIPVRANFENMRSALHLMQSLQDQHRDSLDHELVDFRQIVEKCTSWPSGTTHQSNYLHQNIDPDVPFSFGKTQALVTCEYEWLHPPDQILVETYPTDKEGGLRVTIDAWHDVLDQTSLSDLWAE</sequence>
<name>A0A9W9TBE2_9EURO</name>
<dbReference type="GO" id="GO:0016874">
    <property type="term" value="F:ligase activity"/>
    <property type="evidence" value="ECO:0007669"/>
    <property type="project" value="UniProtKB-KW"/>
</dbReference>
<feature type="region of interest" description="Disordered" evidence="5">
    <location>
        <begin position="1760"/>
        <end position="1780"/>
    </location>
</feature>
<dbReference type="RefSeq" id="XP_058312371.1">
    <property type="nucleotide sequence ID" value="XM_058450027.1"/>
</dbReference>
<gene>
    <name evidence="7" type="ORF">N7498_002965</name>
</gene>
<dbReference type="InterPro" id="IPR045851">
    <property type="entry name" value="AMP-bd_C_sf"/>
</dbReference>
<feature type="domain" description="Carrier" evidence="6">
    <location>
        <begin position="1778"/>
        <end position="1854"/>
    </location>
</feature>
<keyword evidence="3" id="KW-0436">Ligase</keyword>
<dbReference type="Gene3D" id="1.10.1200.10">
    <property type="entry name" value="ACP-like"/>
    <property type="match status" value="4"/>
</dbReference>